<name>A0A0N4VF07_ENTVE</name>
<dbReference type="WBParaSite" id="EVEC_0000928601-mRNA-1">
    <property type="protein sequence ID" value="EVEC_0000928601-mRNA-1"/>
    <property type="gene ID" value="EVEC_0000928601"/>
</dbReference>
<evidence type="ECO:0000256" key="1">
    <source>
        <dbReference type="SAM" id="MobiDB-lite"/>
    </source>
</evidence>
<feature type="region of interest" description="Disordered" evidence="1">
    <location>
        <begin position="201"/>
        <end position="227"/>
    </location>
</feature>
<dbReference type="AlphaFoldDB" id="A0A0N4VF07"/>
<accession>A0A0N4VF07</accession>
<protein>
    <submittedName>
        <fullName evidence="2">WW domain-binding protein 11</fullName>
    </submittedName>
</protein>
<evidence type="ECO:0000313" key="2">
    <source>
        <dbReference type="WBParaSite" id="EVEC_0000928601-mRNA-1"/>
    </source>
</evidence>
<feature type="region of interest" description="Disordered" evidence="1">
    <location>
        <begin position="132"/>
        <end position="152"/>
    </location>
</feature>
<sequence length="305" mass="34266">LVFSDERGVLVPYTATEARRAGSDGDLPYSQGALIGYHPGIPIPCRLMPPPRFLPPFPMMRPPVVPMLPPFPPHMMPPPPPPMHMMPPPPPPIVHYHSGLPPRFPPGMFPPPPPPLRMMPPPHFLRPYDPMSPQLGRPRTPNEGPIVTGPESVYGTLPRVSAYEEPLYMQGNLPYMPPQASYQPSNYPPEQYDAYYDTYKRQRSPPTKEKSIGSQTSSKREEVEQDEASQFWDAYETGIYKKPYLNEKAFFATIRSSSAGVNEPSTTAEVEVPRPETPPADYETAFEGMHISNKQTQQRTTAVMY</sequence>
<proteinExistence type="predicted"/>
<organism evidence="2">
    <name type="scientific">Enterobius vermicularis</name>
    <name type="common">Human pinworm</name>
    <dbReference type="NCBI Taxonomy" id="51028"/>
    <lineage>
        <taxon>Eukaryota</taxon>
        <taxon>Metazoa</taxon>
        <taxon>Ecdysozoa</taxon>
        <taxon>Nematoda</taxon>
        <taxon>Chromadorea</taxon>
        <taxon>Rhabditida</taxon>
        <taxon>Spirurina</taxon>
        <taxon>Oxyuridomorpha</taxon>
        <taxon>Oxyuroidea</taxon>
        <taxon>Oxyuridae</taxon>
        <taxon>Enterobius</taxon>
    </lineage>
</organism>
<reference evidence="2" key="1">
    <citation type="submission" date="2017-02" db="UniProtKB">
        <authorList>
            <consortium name="WormBaseParasite"/>
        </authorList>
    </citation>
    <scope>IDENTIFICATION</scope>
</reference>